<feature type="domain" description="Peptidase M16C associated" evidence="1">
    <location>
        <begin position="462"/>
        <end position="712"/>
    </location>
</feature>
<dbReference type="SMART" id="SM01264">
    <property type="entry name" value="M16C_associated"/>
    <property type="match status" value="1"/>
</dbReference>
<reference evidence="2 3" key="1">
    <citation type="journal article" date="2021" name="ISME Commun">
        <title>Automated analysis of genomic sequences facilitates high-throughput and comprehensive description of bacteria.</title>
        <authorList>
            <person name="Hitch T.C.A."/>
        </authorList>
    </citation>
    <scope>NUCLEOTIDE SEQUENCE [LARGE SCALE GENOMIC DNA]</scope>
    <source>
        <strain evidence="2 3">Sanger_109</strain>
    </source>
</reference>
<dbReference type="PANTHER" id="PTHR43016">
    <property type="entry name" value="PRESEQUENCE PROTEASE"/>
    <property type="match status" value="1"/>
</dbReference>
<dbReference type="SUPFAM" id="SSF63411">
    <property type="entry name" value="LuxS/MPP-like metallohydrolase"/>
    <property type="match status" value="4"/>
</dbReference>
<dbReference type="PANTHER" id="PTHR43016:SF13">
    <property type="entry name" value="PRESEQUENCE PROTEASE, MITOCHONDRIAL"/>
    <property type="match status" value="1"/>
</dbReference>
<dbReference type="InterPro" id="IPR055130">
    <property type="entry name" value="PreP_C"/>
</dbReference>
<dbReference type="EMBL" id="JAOQJQ010000001">
    <property type="protein sequence ID" value="MCU6761567.1"/>
    <property type="molecule type" value="Genomic_DNA"/>
</dbReference>
<comment type="caution">
    <text evidence="2">The sequence shown here is derived from an EMBL/GenBank/DDBJ whole genome shotgun (WGS) entry which is preliminary data.</text>
</comment>
<evidence type="ECO:0000313" key="3">
    <source>
        <dbReference type="Proteomes" id="UP001652442"/>
    </source>
</evidence>
<dbReference type="Pfam" id="PF08367">
    <property type="entry name" value="M16C_assoc"/>
    <property type="match status" value="1"/>
</dbReference>
<dbReference type="InterPro" id="IPR007863">
    <property type="entry name" value="Peptidase_M16_C"/>
</dbReference>
<name>A0ABT2TIV9_9FIRM</name>
<gene>
    <name evidence="2" type="ORF">OCV88_04330</name>
</gene>
<organism evidence="2 3">
    <name type="scientific">Brotonthovivens ammoniilytica</name>
    <dbReference type="NCBI Taxonomy" id="2981725"/>
    <lineage>
        <taxon>Bacteria</taxon>
        <taxon>Bacillati</taxon>
        <taxon>Bacillota</taxon>
        <taxon>Clostridia</taxon>
        <taxon>Lachnospirales</taxon>
        <taxon>Lachnospiraceae</taxon>
        <taxon>Brotonthovivens</taxon>
    </lineage>
</organism>
<dbReference type="InterPro" id="IPR011249">
    <property type="entry name" value="Metalloenz_LuxS/M16"/>
</dbReference>
<dbReference type="RefSeq" id="WP_158424359.1">
    <property type="nucleotide sequence ID" value="NZ_JAOQJQ010000001.1"/>
</dbReference>
<sequence length="972" mass="111425">MKLQDLKAYEIVEDREIKDLNSQGVVLRHKKSGARICLLLNDDENKVFYIAFRTPPVNSTGLTHILEHSVLCGSKEFPIKDPFIELVKGSLNTFLNAITYPDKTVYPIASCNDKDYQNLMHVYLDAVFRPNIYQYREIFCQEGWHYELEHPEDDLKISGVVYSEMKGAFSSSDDLLEREILNSLYPDTAYRFESGGDPKKIPDLSYEEFLDFHSKYYHPSNSYIYLYGNLDAVEKLKWLDEYYLSGYKTDDFDTEIHLQKAFDHPLRVEKKYSVSSQDSERDKTYLSYNWSVGDILDQKQYLAFETLDYALLSSQGAPLKQALLDAGIGKDIQGGYDNSIRQPLFSVIAKNSNIEKLDEFQQIIQDTLKNQVKQGINKEALLASVNHGEFRFREADFGNYPKGLMFGLQALDSWLYDDSKVFIHLEPLETYRFLREQMETGYFEGLIQKYLLDNPHVSVVTMEPERGLNAKEEKELSDKLQAYKNSLSEAEILELTAFTKHLKEYQEQPNAPLDLEKIPMLSRKDLQPAPEPLNNQVLDLGKTTMIWHDIPANGIVYLDLMFDAGHIPEELVSYLGVLKLLLGYLDTEDYTYTELANEVNLHTGGIHNCITVLADAKDADKYHAKFEVRISALKEKLEKAMELTESMLFATKFDDKKRLGELLAQIKSSLQSDLSESGHLASATRALSYYQPRSRFADLTTGIDFYKLVDRLETCFEDEVQDLKEKLQLLMRMLFRPEKLLISVTCDESGRIEAEKQVRRIEKRFYTDPIEDRPWVVSCTRKNEGFMDASQVQYVSLAGSYRDAGFSYTGAFHVLKTILSYDYLWLNIRVKGGAYGAASAFLRTGDAYFTSYRDPHLKNTLEVYKKTAEFLKSFHASERDMTKYVIGTISSLDTPLNPKAKGRRSLLAYLSGLTPEMMAEERREVIEASVEDIRALAAPVEAAVKNENICVIGNEDKIKQEQSVFDNILPLL</sequence>
<dbReference type="Pfam" id="PF22516">
    <property type="entry name" value="PreP_C"/>
    <property type="match status" value="1"/>
</dbReference>
<protein>
    <submittedName>
        <fullName evidence="2">Insulinase family protein</fullName>
    </submittedName>
</protein>
<dbReference type="Proteomes" id="UP001652442">
    <property type="component" value="Unassembled WGS sequence"/>
</dbReference>
<evidence type="ECO:0000259" key="1">
    <source>
        <dbReference type="SMART" id="SM01264"/>
    </source>
</evidence>
<dbReference type="Pfam" id="PF05193">
    <property type="entry name" value="Peptidase_M16_C"/>
    <property type="match status" value="1"/>
</dbReference>
<dbReference type="Gene3D" id="3.30.830.10">
    <property type="entry name" value="Metalloenzyme, LuxS/M16 peptidase-like"/>
    <property type="match status" value="4"/>
</dbReference>
<proteinExistence type="predicted"/>
<accession>A0ABT2TIV9</accession>
<keyword evidence="3" id="KW-1185">Reference proteome</keyword>
<dbReference type="InterPro" id="IPR013578">
    <property type="entry name" value="Peptidase_M16C_assoc"/>
</dbReference>
<evidence type="ECO:0000313" key="2">
    <source>
        <dbReference type="EMBL" id="MCU6761567.1"/>
    </source>
</evidence>